<dbReference type="HAMAP" id="MF_01023">
    <property type="entry name" value="HisC_aminotrans_2"/>
    <property type="match status" value="1"/>
</dbReference>
<evidence type="ECO:0000313" key="14">
    <source>
        <dbReference type="Proteomes" id="UP000054877"/>
    </source>
</evidence>
<evidence type="ECO:0000256" key="3">
    <source>
        <dbReference type="ARBA" id="ARBA00007970"/>
    </source>
</evidence>
<evidence type="ECO:0000256" key="5">
    <source>
        <dbReference type="ARBA" id="ARBA00022576"/>
    </source>
</evidence>
<feature type="modified residue" description="N6-(pyridoxal phosphate)lysine" evidence="11">
    <location>
        <position position="211"/>
    </location>
</feature>
<protein>
    <recommendedName>
        <fullName evidence="11">Histidinol-phosphate aminotransferase</fullName>
        <ecNumber evidence="11">2.6.1.9</ecNumber>
    </recommendedName>
    <alternativeName>
        <fullName evidence="11">Imidazole acetol-phosphate transaminase</fullName>
    </alternativeName>
</protein>
<name>A0A0W0Z6S3_LEGSP</name>
<comment type="cofactor">
    <cofactor evidence="1 11">
        <name>pyridoxal 5'-phosphate</name>
        <dbReference type="ChEBI" id="CHEBI:597326"/>
    </cofactor>
</comment>
<evidence type="ECO:0000256" key="11">
    <source>
        <dbReference type="HAMAP-Rule" id="MF_01023"/>
    </source>
</evidence>
<gene>
    <name evidence="11 13" type="primary">hisC</name>
    <name evidence="13" type="ORF">Lspi_0984</name>
</gene>
<dbReference type="PATRIC" id="fig|452.5.peg.1079"/>
<comment type="catalytic activity">
    <reaction evidence="10 11">
        <text>L-histidinol phosphate + 2-oxoglutarate = 3-(imidazol-4-yl)-2-oxopropyl phosphate + L-glutamate</text>
        <dbReference type="Rhea" id="RHEA:23744"/>
        <dbReference type="ChEBI" id="CHEBI:16810"/>
        <dbReference type="ChEBI" id="CHEBI:29985"/>
        <dbReference type="ChEBI" id="CHEBI:57766"/>
        <dbReference type="ChEBI" id="CHEBI:57980"/>
        <dbReference type="EC" id="2.6.1.9"/>
    </reaction>
</comment>
<dbReference type="InterPro" id="IPR004839">
    <property type="entry name" value="Aminotransferase_I/II_large"/>
</dbReference>
<dbReference type="GO" id="GO:0004400">
    <property type="term" value="F:histidinol-phosphate transaminase activity"/>
    <property type="evidence" value="ECO:0007669"/>
    <property type="project" value="UniProtKB-UniRule"/>
</dbReference>
<proteinExistence type="inferred from homology"/>
<dbReference type="AlphaFoldDB" id="A0A0W0Z6S3"/>
<keyword evidence="6 11" id="KW-0028">Amino-acid biosynthesis</keyword>
<dbReference type="InterPro" id="IPR015424">
    <property type="entry name" value="PyrdxlP-dep_Trfase"/>
</dbReference>
<dbReference type="PANTHER" id="PTHR42885">
    <property type="entry name" value="HISTIDINOL-PHOSPHATE AMINOTRANSFERASE-RELATED"/>
    <property type="match status" value="1"/>
</dbReference>
<dbReference type="InterPro" id="IPR001917">
    <property type="entry name" value="Aminotrans_II_pyridoxalP_BS"/>
</dbReference>
<organism evidence="13 14">
    <name type="scientific">Legionella spiritensis</name>
    <dbReference type="NCBI Taxonomy" id="452"/>
    <lineage>
        <taxon>Bacteria</taxon>
        <taxon>Pseudomonadati</taxon>
        <taxon>Pseudomonadota</taxon>
        <taxon>Gammaproteobacteria</taxon>
        <taxon>Legionellales</taxon>
        <taxon>Legionellaceae</taxon>
        <taxon>Legionella</taxon>
    </lineage>
</organism>
<evidence type="ECO:0000313" key="13">
    <source>
        <dbReference type="EMBL" id="KTD64817.1"/>
    </source>
</evidence>
<comment type="subunit">
    <text evidence="4 11">Homodimer.</text>
</comment>
<keyword evidence="5 11" id="KW-0032">Aminotransferase</keyword>
<dbReference type="STRING" id="452.Lspi_0984"/>
<evidence type="ECO:0000259" key="12">
    <source>
        <dbReference type="Pfam" id="PF00155"/>
    </source>
</evidence>
<accession>A0A0W0Z6S3</accession>
<dbReference type="InterPro" id="IPR005861">
    <property type="entry name" value="HisP_aminotrans"/>
</dbReference>
<keyword evidence="14" id="KW-1185">Reference proteome</keyword>
<evidence type="ECO:0000256" key="9">
    <source>
        <dbReference type="ARBA" id="ARBA00023102"/>
    </source>
</evidence>
<dbReference type="Pfam" id="PF00155">
    <property type="entry name" value="Aminotran_1_2"/>
    <property type="match status" value="1"/>
</dbReference>
<dbReference type="InterPro" id="IPR015422">
    <property type="entry name" value="PyrdxlP-dep_Trfase_small"/>
</dbReference>
<keyword evidence="9 11" id="KW-0368">Histidine biosynthesis</keyword>
<feature type="domain" description="Aminotransferase class I/classII large" evidence="12">
    <location>
        <begin position="44"/>
        <end position="345"/>
    </location>
</feature>
<reference evidence="13 14" key="1">
    <citation type="submission" date="2015-11" db="EMBL/GenBank/DDBJ databases">
        <title>Genomic analysis of 38 Legionella species identifies large and diverse effector repertoires.</title>
        <authorList>
            <person name="Burstein D."/>
            <person name="Amaro F."/>
            <person name="Zusman T."/>
            <person name="Lifshitz Z."/>
            <person name="Cohen O."/>
            <person name="Gilbert J.A."/>
            <person name="Pupko T."/>
            <person name="Shuman H.A."/>
            <person name="Segal G."/>
        </authorList>
    </citation>
    <scope>NUCLEOTIDE SEQUENCE [LARGE SCALE GENOMIC DNA]</scope>
    <source>
        <strain evidence="13 14">Mt.St.Helens-9</strain>
    </source>
</reference>
<dbReference type="SUPFAM" id="SSF53383">
    <property type="entry name" value="PLP-dependent transferases"/>
    <property type="match status" value="1"/>
</dbReference>
<evidence type="ECO:0000256" key="10">
    <source>
        <dbReference type="ARBA" id="ARBA00047481"/>
    </source>
</evidence>
<keyword evidence="8 11" id="KW-0663">Pyridoxal phosphate</keyword>
<evidence type="ECO:0000256" key="4">
    <source>
        <dbReference type="ARBA" id="ARBA00011738"/>
    </source>
</evidence>
<comment type="caution">
    <text evidence="13">The sequence shown here is derived from an EMBL/GenBank/DDBJ whole genome shotgun (WGS) entry which is preliminary data.</text>
</comment>
<sequence>MSVLDLIQPALRNIKNYQPDGDLQPCRLHANELPWAPPAVTDFALNHYPDNTLENRLREKLAGLYQVSQEHILITRGSDDGIDRLMRLFLRAGKDAILQCPPTFPMYAFYAQLQQAGILNCPLEEKKDYALSPEKLMAQWQPDCKIIVLCQPNNPTGTLLELQTIRTICEQFIHRAVVVVDEAYIEFAQIDSAAQLLSSFDNLVVLRTLSKAYGMAGLRLGAVLAQPQLIQMLQRTSAPYLLSNAVLSPALQALNEADWYERRINDIIQQKEQLAAQLIRSPFIERVYPSRTNFLLVQTAHAHALKDLFQRHGIAVRHFPGAPDLHHKLRITVGDPEQNARLLAVLSTYKT</sequence>
<dbReference type="Gene3D" id="3.40.640.10">
    <property type="entry name" value="Type I PLP-dependent aspartate aminotransferase-like (Major domain)"/>
    <property type="match status" value="1"/>
</dbReference>
<keyword evidence="7 11" id="KW-0808">Transferase</keyword>
<evidence type="ECO:0000256" key="6">
    <source>
        <dbReference type="ARBA" id="ARBA00022605"/>
    </source>
</evidence>
<dbReference type="PROSITE" id="PS00599">
    <property type="entry name" value="AA_TRANSFER_CLASS_2"/>
    <property type="match status" value="1"/>
</dbReference>
<comment type="pathway">
    <text evidence="2 11">Amino-acid biosynthesis; L-histidine biosynthesis; L-histidine from 5-phospho-alpha-D-ribose 1-diphosphate: step 7/9.</text>
</comment>
<dbReference type="Gene3D" id="3.90.1150.10">
    <property type="entry name" value="Aspartate Aminotransferase, domain 1"/>
    <property type="match status" value="1"/>
</dbReference>
<comment type="similarity">
    <text evidence="3 11">Belongs to the class-II pyridoxal-phosphate-dependent aminotransferase family. Histidinol-phosphate aminotransferase subfamily.</text>
</comment>
<dbReference type="Proteomes" id="UP000054877">
    <property type="component" value="Unassembled WGS sequence"/>
</dbReference>
<dbReference type="OrthoDB" id="9813612at2"/>
<evidence type="ECO:0000256" key="7">
    <source>
        <dbReference type="ARBA" id="ARBA00022679"/>
    </source>
</evidence>
<evidence type="ECO:0000256" key="2">
    <source>
        <dbReference type="ARBA" id="ARBA00005011"/>
    </source>
</evidence>
<dbReference type="PANTHER" id="PTHR42885:SF2">
    <property type="entry name" value="HISTIDINOL-PHOSPHATE AMINOTRANSFERASE"/>
    <property type="match status" value="1"/>
</dbReference>
<dbReference type="EMBL" id="LNYX01000012">
    <property type="protein sequence ID" value="KTD64817.1"/>
    <property type="molecule type" value="Genomic_DNA"/>
</dbReference>
<evidence type="ECO:0000256" key="1">
    <source>
        <dbReference type="ARBA" id="ARBA00001933"/>
    </source>
</evidence>
<dbReference type="GO" id="GO:0030170">
    <property type="term" value="F:pyridoxal phosphate binding"/>
    <property type="evidence" value="ECO:0007669"/>
    <property type="project" value="InterPro"/>
</dbReference>
<dbReference type="GO" id="GO:0000105">
    <property type="term" value="P:L-histidine biosynthetic process"/>
    <property type="evidence" value="ECO:0007669"/>
    <property type="project" value="UniProtKB-UniRule"/>
</dbReference>
<dbReference type="NCBIfam" id="TIGR01141">
    <property type="entry name" value="hisC"/>
    <property type="match status" value="1"/>
</dbReference>
<dbReference type="InterPro" id="IPR015421">
    <property type="entry name" value="PyrdxlP-dep_Trfase_major"/>
</dbReference>
<dbReference type="UniPathway" id="UPA00031">
    <property type="reaction ID" value="UER00012"/>
</dbReference>
<dbReference type="EC" id="2.6.1.9" evidence="11"/>
<evidence type="ECO:0000256" key="8">
    <source>
        <dbReference type="ARBA" id="ARBA00022898"/>
    </source>
</evidence>
<dbReference type="CDD" id="cd00609">
    <property type="entry name" value="AAT_like"/>
    <property type="match status" value="1"/>
</dbReference>